<name>A0A9E7C354_9ACTN</name>
<dbReference type="Proteomes" id="UP001162834">
    <property type="component" value="Chromosome"/>
</dbReference>
<sequence>MNVQARLNEQVREQVARTVRAGGSLELAASIIDVTPRTIHGWMRRGERPGRSEAPYRALKEAVDQARAEHEAILTATVGKAATKGSWRAAAWLLERRYPERWGRRPGEAEDDGDGGTDPLDALDEIAARRARRLK</sequence>
<evidence type="ECO:0000256" key="1">
    <source>
        <dbReference type="SAM" id="MobiDB-lite"/>
    </source>
</evidence>
<reference evidence="2" key="1">
    <citation type="journal article" date="2022" name="Int. J. Syst. Evol. Microbiol.">
        <title>Pseudomonas aegrilactucae sp. nov. and Pseudomonas morbosilactucae sp. nov., pathogens causing bacterial rot of lettuce in Japan.</title>
        <authorList>
            <person name="Sawada H."/>
            <person name="Fujikawa T."/>
            <person name="Satou M."/>
        </authorList>
    </citation>
    <scope>NUCLEOTIDE SEQUENCE</scope>
    <source>
        <strain evidence="2">0166_1</strain>
    </source>
</reference>
<dbReference type="AlphaFoldDB" id="A0A9E7C354"/>
<protein>
    <submittedName>
        <fullName evidence="2">Uncharacterized protein</fullName>
    </submittedName>
</protein>
<evidence type="ECO:0000313" key="3">
    <source>
        <dbReference type="Proteomes" id="UP001162834"/>
    </source>
</evidence>
<feature type="region of interest" description="Disordered" evidence="1">
    <location>
        <begin position="103"/>
        <end position="124"/>
    </location>
</feature>
<keyword evidence="3" id="KW-1185">Reference proteome</keyword>
<dbReference type="KEGG" id="sbae:DSM104329_04825"/>
<dbReference type="EMBL" id="CP087164">
    <property type="protein sequence ID" value="UGS38399.1"/>
    <property type="molecule type" value="Genomic_DNA"/>
</dbReference>
<evidence type="ECO:0000313" key="2">
    <source>
        <dbReference type="EMBL" id="UGS38399.1"/>
    </source>
</evidence>
<proteinExistence type="predicted"/>
<accession>A0A9E7C354</accession>
<organism evidence="2 3">
    <name type="scientific">Capillimicrobium parvum</name>
    <dbReference type="NCBI Taxonomy" id="2884022"/>
    <lineage>
        <taxon>Bacteria</taxon>
        <taxon>Bacillati</taxon>
        <taxon>Actinomycetota</taxon>
        <taxon>Thermoleophilia</taxon>
        <taxon>Solirubrobacterales</taxon>
        <taxon>Capillimicrobiaceae</taxon>
        <taxon>Capillimicrobium</taxon>
    </lineage>
</organism>
<gene>
    <name evidence="2" type="ORF">DSM104329_04825</name>
</gene>